<reference evidence="1" key="2">
    <citation type="journal article" date="2015" name="Data Brief">
        <title>Shoot transcriptome of the giant reed, Arundo donax.</title>
        <authorList>
            <person name="Barrero R.A."/>
            <person name="Guerrero F.D."/>
            <person name="Moolhuijzen P."/>
            <person name="Goolsby J.A."/>
            <person name="Tidwell J."/>
            <person name="Bellgard S.E."/>
            <person name="Bellgard M.I."/>
        </authorList>
    </citation>
    <scope>NUCLEOTIDE SEQUENCE</scope>
    <source>
        <tissue evidence="1">Shoot tissue taken approximately 20 cm above the soil surface</tissue>
    </source>
</reference>
<dbReference type="EMBL" id="GBRH01228584">
    <property type="protein sequence ID" value="JAD69311.1"/>
    <property type="molecule type" value="Transcribed_RNA"/>
</dbReference>
<reference evidence="1" key="1">
    <citation type="submission" date="2014-09" db="EMBL/GenBank/DDBJ databases">
        <authorList>
            <person name="Magalhaes I.L.F."/>
            <person name="Oliveira U."/>
            <person name="Santos F.R."/>
            <person name="Vidigal T.H.D.A."/>
            <person name="Brescovit A.D."/>
            <person name="Santos A.J."/>
        </authorList>
    </citation>
    <scope>NUCLEOTIDE SEQUENCE</scope>
    <source>
        <tissue evidence="1">Shoot tissue taken approximately 20 cm above the soil surface</tissue>
    </source>
</reference>
<sequence>MMIMICTLPYSFQLRKTMLQPQRKKLWILQQKKRWHISILLIIRHAYPFALGWHTLLPSVVAGCFILMSCTSEGSSH</sequence>
<protein>
    <submittedName>
        <fullName evidence="1">Uncharacterized protein</fullName>
    </submittedName>
</protein>
<proteinExistence type="predicted"/>
<dbReference type="AlphaFoldDB" id="A0A0A9C156"/>
<evidence type="ECO:0000313" key="1">
    <source>
        <dbReference type="EMBL" id="JAD69311.1"/>
    </source>
</evidence>
<name>A0A0A9C156_ARUDO</name>
<organism evidence="1">
    <name type="scientific">Arundo donax</name>
    <name type="common">Giant reed</name>
    <name type="synonym">Donax arundinaceus</name>
    <dbReference type="NCBI Taxonomy" id="35708"/>
    <lineage>
        <taxon>Eukaryota</taxon>
        <taxon>Viridiplantae</taxon>
        <taxon>Streptophyta</taxon>
        <taxon>Embryophyta</taxon>
        <taxon>Tracheophyta</taxon>
        <taxon>Spermatophyta</taxon>
        <taxon>Magnoliopsida</taxon>
        <taxon>Liliopsida</taxon>
        <taxon>Poales</taxon>
        <taxon>Poaceae</taxon>
        <taxon>PACMAD clade</taxon>
        <taxon>Arundinoideae</taxon>
        <taxon>Arundineae</taxon>
        <taxon>Arundo</taxon>
    </lineage>
</organism>
<accession>A0A0A9C156</accession>